<name>A0AAV7WPA0_PLEWA</name>
<comment type="caution">
    <text evidence="1">The sequence shown here is derived from an EMBL/GenBank/DDBJ whole genome shotgun (WGS) entry which is preliminary data.</text>
</comment>
<accession>A0AAV7WPA0</accession>
<reference evidence="1" key="1">
    <citation type="journal article" date="2022" name="bioRxiv">
        <title>Sequencing and chromosome-scale assembly of the giantPleurodeles waltlgenome.</title>
        <authorList>
            <person name="Brown T."/>
            <person name="Elewa A."/>
            <person name="Iarovenko S."/>
            <person name="Subramanian E."/>
            <person name="Araus A.J."/>
            <person name="Petzold A."/>
            <person name="Susuki M."/>
            <person name="Suzuki K.-i.T."/>
            <person name="Hayashi T."/>
            <person name="Toyoda A."/>
            <person name="Oliveira C."/>
            <person name="Osipova E."/>
            <person name="Leigh N.D."/>
            <person name="Simon A."/>
            <person name="Yun M.H."/>
        </authorList>
    </citation>
    <scope>NUCLEOTIDE SEQUENCE</scope>
    <source>
        <strain evidence="1">20211129_DDA</strain>
        <tissue evidence="1">Liver</tissue>
    </source>
</reference>
<keyword evidence="2" id="KW-1185">Reference proteome</keyword>
<sequence>MRSDGTLSLERRRQEREEAKLLVLRKRGSRLAFEWGLQQCVKSVNATPRLLVYLLREVCVLAGRLARGGRV</sequence>
<organism evidence="1 2">
    <name type="scientific">Pleurodeles waltl</name>
    <name type="common">Iberian ribbed newt</name>
    <dbReference type="NCBI Taxonomy" id="8319"/>
    <lineage>
        <taxon>Eukaryota</taxon>
        <taxon>Metazoa</taxon>
        <taxon>Chordata</taxon>
        <taxon>Craniata</taxon>
        <taxon>Vertebrata</taxon>
        <taxon>Euteleostomi</taxon>
        <taxon>Amphibia</taxon>
        <taxon>Batrachia</taxon>
        <taxon>Caudata</taxon>
        <taxon>Salamandroidea</taxon>
        <taxon>Salamandridae</taxon>
        <taxon>Pleurodelinae</taxon>
        <taxon>Pleurodeles</taxon>
    </lineage>
</organism>
<dbReference type="EMBL" id="JANPWB010000001">
    <property type="protein sequence ID" value="KAJ1214571.1"/>
    <property type="molecule type" value="Genomic_DNA"/>
</dbReference>
<protein>
    <submittedName>
        <fullName evidence="1">Uncharacterized protein</fullName>
    </submittedName>
</protein>
<evidence type="ECO:0000313" key="2">
    <source>
        <dbReference type="Proteomes" id="UP001066276"/>
    </source>
</evidence>
<evidence type="ECO:0000313" key="1">
    <source>
        <dbReference type="EMBL" id="KAJ1214571.1"/>
    </source>
</evidence>
<proteinExistence type="predicted"/>
<dbReference type="Proteomes" id="UP001066276">
    <property type="component" value="Chromosome 1_1"/>
</dbReference>
<dbReference type="AlphaFoldDB" id="A0AAV7WPA0"/>
<gene>
    <name evidence="1" type="ORF">NDU88_002189</name>
</gene>